<evidence type="ECO:0000259" key="3">
    <source>
        <dbReference type="SMART" id="SM00382"/>
    </source>
</evidence>
<dbReference type="Gene3D" id="3.40.50.300">
    <property type="entry name" value="P-loop containing nucleotide triphosphate hydrolases"/>
    <property type="match status" value="1"/>
</dbReference>
<dbReference type="InterPro" id="IPR001270">
    <property type="entry name" value="ClpA/B"/>
</dbReference>
<dbReference type="GO" id="GO:0016887">
    <property type="term" value="F:ATP hydrolysis activity"/>
    <property type="evidence" value="ECO:0007669"/>
    <property type="project" value="InterPro"/>
</dbReference>
<keyword evidence="2" id="KW-0067">ATP-binding</keyword>
<dbReference type="PRINTS" id="PR00300">
    <property type="entry name" value="CLPPROTEASEA"/>
</dbReference>
<feature type="domain" description="AAA+ ATPase" evidence="3">
    <location>
        <begin position="157"/>
        <end position="299"/>
    </location>
</feature>
<protein>
    <submittedName>
        <fullName evidence="4">AAA domain (Cdc48 subfamily)</fullName>
    </submittedName>
</protein>
<name>A0A1T4YI46_9BACL</name>
<accession>A0A1T4YI46</accession>
<dbReference type="InterPro" id="IPR050130">
    <property type="entry name" value="ClpA_ClpB"/>
</dbReference>
<dbReference type="InterPro" id="IPR003959">
    <property type="entry name" value="ATPase_AAA_core"/>
</dbReference>
<reference evidence="5" key="1">
    <citation type="submission" date="2017-02" db="EMBL/GenBank/DDBJ databases">
        <authorList>
            <person name="Varghese N."/>
            <person name="Submissions S."/>
        </authorList>
    </citation>
    <scope>NUCLEOTIDE SEQUENCE [LARGE SCALE GENOMIC DNA]</scope>
    <source>
        <strain evidence="5">DSM 23966</strain>
    </source>
</reference>
<dbReference type="RefSeq" id="WP_078817957.1">
    <property type="nucleotide sequence ID" value="NZ_FUYJ01000005.1"/>
</dbReference>
<sequence length="368" mass="43092">MKITVFYEPEKVFNERLNDSTRVLYFGDYIRGSDNERKDTQETVYWEKSYDVLVISSSELSGVNNHVMENVGRFINRITEVFGCGHVYINNPTKTTMKALENTFELELKDPYLFQNVSEEKVIRIKKEFDDFIIGQFSAKKVIIRNLLKLLIRTNEKPLVLMLYGNPGIGKTETAKFLAKQLDEGEIVREQMSMVHGEASLRYFKSTHHSEDSFSKVLINRTSNIILLDEFARSPEYIQDSFFQMFDEGIYEDNNYIVDVRKSIIICTSNFITEEEMKKNIDNALLSRFDALIKYEDFNNKEKELIIKRSIDQIKRTILKKYASMVDWKQLQGFLTNHVDGMTNMRHIKGIIEEAIAEEVLEKLQELR</sequence>
<dbReference type="GO" id="GO:0034605">
    <property type="term" value="P:cellular response to heat"/>
    <property type="evidence" value="ECO:0007669"/>
    <property type="project" value="TreeGrafter"/>
</dbReference>
<dbReference type="Proteomes" id="UP000190042">
    <property type="component" value="Unassembled WGS sequence"/>
</dbReference>
<evidence type="ECO:0000256" key="2">
    <source>
        <dbReference type="ARBA" id="ARBA00022840"/>
    </source>
</evidence>
<proteinExistence type="predicted"/>
<dbReference type="AlphaFoldDB" id="A0A1T4YI46"/>
<dbReference type="InterPro" id="IPR027417">
    <property type="entry name" value="P-loop_NTPase"/>
</dbReference>
<dbReference type="PANTHER" id="PTHR11638">
    <property type="entry name" value="ATP-DEPENDENT CLP PROTEASE"/>
    <property type="match status" value="1"/>
</dbReference>
<dbReference type="EMBL" id="FUYJ01000005">
    <property type="protein sequence ID" value="SKB01340.1"/>
    <property type="molecule type" value="Genomic_DNA"/>
</dbReference>
<keyword evidence="1" id="KW-0547">Nucleotide-binding</keyword>
<evidence type="ECO:0000313" key="4">
    <source>
        <dbReference type="EMBL" id="SKB01340.1"/>
    </source>
</evidence>
<gene>
    <name evidence="4" type="ORF">SAMN04244570_2688</name>
</gene>
<evidence type="ECO:0000256" key="1">
    <source>
        <dbReference type="ARBA" id="ARBA00022741"/>
    </source>
</evidence>
<evidence type="ECO:0000313" key="5">
    <source>
        <dbReference type="Proteomes" id="UP000190042"/>
    </source>
</evidence>
<dbReference type="SMART" id="SM00382">
    <property type="entry name" value="AAA"/>
    <property type="match status" value="1"/>
</dbReference>
<dbReference type="PANTHER" id="PTHR11638:SF18">
    <property type="entry name" value="HEAT SHOCK PROTEIN 104"/>
    <property type="match status" value="1"/>
</dbReference>
<dbReference type="Pfam" id="PF07724">
    <property type="entry name" value="AAA_2"/>
    <property type="match status" value="1"/>
</dbReference>
<dbReference type="GO" id="GO:0005524">
    <property type="term" value="F:ATP binding"/>
    <property type="evidence" value="ECO:0007669"/>
    <property type="project" value="UniProtKB-KW"/>
</dbReference>
<dbReference type="InterPro" id="IPR003593">
    <property type="entry name" value="AAA+_ATPase"/>
</dbReference>
<dbReference type="GO" id="GO:0005737">
    <property type="term" value="C:cytoplasm"/>
    <property type="evidence" value="ECO:0007669"/>
    <property type="project" value="TreeGrafter"/>
</dbReference>
<keyword evidence="5" id="KW-1185">Reference proteome</keyword>
<dbReference type="SUPFAM" id="SSF52540">
    <property type="entry name" value="P-loop containing nucleoside triphosphate hydrolases"/>
    <property type="match status" value="1"/>
</dbReference>
<organism evidence="4 5">
    <name type="scientific">Sporosarcina newyorkensis</name>
    <dbReference type="NCBI Taxonomy" id="759851"/>
    <lineage>
        <taxon>Bacteria</taxon>
        <taxon>Bacillati</taxon>
        <taxon>Bacillota</taxon>
        <taxon>Bacilli</taxon>
        <taxon>Bacillales</taxon>
        <taxon>Caryophanaceae</taxon>
        <taxon>Sporosarcina</taxon>
    </lineage>
</organism>